<dbReference type="AlphaFoldDB" id="G2GJ93"/>
<dbReference type="Proteomes" id="UP000004217">
    <property type="component" value="Unassembled WGS sequence"/>
</dbReference>
<dbReference type="EMBL" id="AGBF01000146">
    <property type="protein sequence ID" value="EGX56414.1"/>
    <property type="molecule type" value="Genomic_DNA"/>
</dbReference>
<reference evidence="2 3" key="1">
    <citation type="submission" date="2011-08" db="EMBL/GenBank/DDBJ databases">
        <authorList>
            <person name="Lin Y."/>
            <person name="Hao X."/>
            <person name="Johnstone L."/>
            <person name="Miller S.J."/>
            <person name="Wei G."/>
            <person name="Rensing C."/>
        </authorList>
    </citation>
    <scope>NUCLEOTIDE SEQUENCE [LARGE SCALE GENOMIC DNA]</scope>
    <source>
        <strain evidence="2 3">K42</strain>
    </source>
</reference>
<comment type="caution">
    <text evidence="2">The sequence shown here is derived from an EMBL/GenBank/DDBJ whole genome shotgun (WGS) entry which is preliminary data.</text>
</comment>
<organism evidence="2 3">
    <name type="scientific">Streptomyces zinciresistens K42</name>
    <dbReference type="NCBI Taxonomy" id="700597"/>
    <lineage>
        <taxon>Bacteria</taxon>
        <taxon>Bacillati</taxon>
        <taxon>Actinomycetota</taxon>
        <taxon>Actinomycetes</taxon>
        <taxon>Kitasatosporales</taxon>
        <taxon>Streptomycetaceae</taxon>
        <taxon>Streptomyces</taxon>
    </lineage>
</organism>
<name>G2GJ93_9ACTN</name>
<evidence type="ECO:0000313" key="3">
    <source>
        <dbReference type="Proteomes" id="UP000004217"/>
    </source>
</evidence>
<accession>G2GJ93</accession>
<feature type="region of interest" description="Disordered" evidence="1">
    <location>
        <begin position="26"/>
        <end position="50"/>
    </location>
</feature>
<proteinExistence type="predicted"/>
<sequence length="50" mass="5707">MPDTAPTARIRHPGKQMDEELMIRGRRANRRRDEGRWHGAGVIPRSDGKA</sequence>
<keyword evidence="3" id="KW-1185">Reference proteome</keyword>
<evidence type="ECO:0000313" key="2">
    <source>
        <dbReference type="EMBL" id="EGX56414.1"/>
    </source>
</evidence>
<gene>
    <name evidence="2" type="ORF">SZN_27916</name>
</gene>
<evidence type="ECO:0000256" key="1">
    <source>
        <dbReference type="SAM" id="MobiDB-lite"/>
    </source>
</evidence>
<protein>
    <submittedName>
        <fullName evidence="2">Uncharacterized protein</fullName>
    </submittedName>
</protein>